<proteinExistence type="predicted"/>
<dbReference type="PRINTS" id="PR01210">
    <property type="entry name" value="GGTRANSPTASE"/>
</dbReference>
<accession>A0A382PMG9</accession>
<dbReference type="PANTHER" id="PTHR43199">
    <property type="entry name" value="GLUTATHIONE HYDROLASE"/>
    <property type="match status" value="1"/>
</dbReference>
<name>A0A382PMG9_9ZZZZ</name>
<dbReference type="InterPro" id="IPR051792">
    <property type="entry name" value="GGT_bact"/>
</dbReference>
<dbReference type="AlphaFoldDB" id="A0A382PMG9"/>
<gene>
    <name evidence="1" type="ORF">METZ01_LOCUS326891</name>
</gene>
<dbReference type="EMBL" id="UINC01108151">
    <property type="protein sequence ID" value="SVC74037.1"/>
    <property type="molecule type" value="Genomic_DNA"/>
</dbReference>
<evidence type="ECO:0008006" key="2">
    <source>
        <dbReference type="Google" id="ProtNLM"/>
    </source>
</evidence>
<dbReference type="Pfam" id="PF01019">
    <property type="entry name" value="G_glu_transpept"/>
    <property type="match status" value="1"/>
</dbReference>
<evidence type="ECO:0000313" key="1">
    <source>
        <dbReference type="EMBL" id="SVC74037.1"/>
    </source>
</evidence>
<reference evidence="1" key="1">
    <citation type="submission" date="2018-05" db="EMBL/GenBank/DDBJ databases">
        <authorList>
            <person name="Lanie J.A."/>
            <person name="Ng W.-L."/>
            <person name="Kazmierczak K.M."/>
            <person name="Andrzejewski T.M."/>
            <person name="Davidsen T.M."/>
            <person name="Wayne K.J."/>
            <person name="Tettelin H."/>
            <person name="Glass J.I."/>
            <person name="Rusch D."/>
            <person name="Podicherti R."/>
            <person name="Tsui H.-C.T."/>
            <person name="Winkler M.E."/>
        </authorList>
    </citation>
    <scope>NUCLEOTIDE SEQUENCE</scope>
</reference>
<protein>
    <recommendedName>
        <fullName evidence="2">Gamma-glutamyltransferase</fullName>
    </recommendedName>
</protein>
<feature type="non-terminal residue" evidence="1">
    <location>
        <position position="182"/>
    </location>
</feature>
<dbReference type="PANTHER" id="PTHR43199:SF1">
    <property type="entry name" value="GLUTATHIONE HYDROLASE PROENZYME"/>
    <property type="match status" value="1"/>
</dbReference>
<dbReference type="SUPFAM" id="SSF56235">
    <property type="entry name" value="N-terminal nucleophile aminohydrolases (Ntn hydrolases)"/>
    <property type="match status" value="1"/>
</dbReference>
<organism evidence="1">
    <name type="scientific">marine metagenome</name>
    <dbReference type="NCBI Taxonomy" id="408172"/>
    <lineage>
        <taxon>unclassified sequences</taxon>
        <taxon>metagenomes</taxon>
        <taxon>ecological metagenomes</taxon>
    </lineage>
</organism>
<dbReference type="InterPro" id="IPR029055">
    <property type="entry name" value="Ntn_hydrolases_N"/>
</dbReference>
<sequence length="182" mass="19597">MTKGMVVAPQPEAVEAGLDILRDGGNVVDAAVGGALVQTAVDPQMCGIAGFGSMHLYLADRGVHTCIDFHGRAPLATKPEMWEGIIDRECDDGFGFILKGKLNEIGYQSMTTPLTIKAFDQAMRLYGTRTLAEVLAPAIQYCEEGFAVRPAVSDFWKRGAEAGRIARMRGLTDDPATAKIYT</sequence>